<dbReference type="InterPro" id="IPR033315">
    <property type="entry name" value="Fan1-like"/>
</dbReference>
<dbReference type="EC" id="3.1.4.1" evidence="5"/>
<comment type="cofactor">
    <cofactor evidence="2">
        <name>Mn(2+)</name>
        <dbReference type="ChEBI" id="CHEBI:29035"/>
    </cofactor>
</comment>
<dbReference type="Gene3D" id="3.40.1350.10">
    <property type="match status" value="1"/>
</dbReference>
<dbReference type="Proteomes" id="UP000242792">
    <property type="component" value="Chromosome"/>
</dbReference>
<evidence type="ECO:0000256" key="5">
    <source>
        <dbReference type="ARBA" id="ARBA00012029"/>
    </source>
</evidence>
<dbReference type="Pfam" id="PF08774">
    <property type="entry name" value="VRR_NUC"/>
    <property type="match status" value="1"/>
</dbReference>
<dbReference type="EMBL" id="CP020121">
    <property type="protein sequence ID" value="AQZ98448.1"/>
    <property type="molecule type" value="Genomic_DNA"/>
</dbReference>
<comment type="similarity">
    <text evidence="4">Belongs to the FAN1 family.</text>
</comment>
<gene>
    <name evidence="12" type="ORF">B5M06_09500</name>
</gene>
<evidence type="ECO:0000256" key="7">
    <source>
        <dbReference type="ARBA" id="ARBA00022723"/>
    </source>
</evidence>
<keyword evidence="9" id="KW-0460">Magnesium</keyword>
<comment type="cofactor">
    <cofactor evidence="3">
        <name>Mg(2+)</name>
        <dbReference type="ChEBI" id="CHEBI:18420"/>
    </cofactor>
</comment>
<evidence type="ECO:0000313" key="12">
    <source>
        <dbReference type="EMBL" id="AQZ98448.1"/>
    </source>
</evidence>
<dbReference type="InterPro" id="IPR014883">
    <property type="entry name" value="VRR_NUC"/>
</dbReference>
<dbReference type="Pfam" id="PF21315">
    <property type="entry name" value="FAN1_HTH"/>
    <property type="match status" value="1"/>
</dbReference>
<dbReference type="KEGG" id="cke:B5M06_09500"/>
<evidence type="ECO:0000256" key="4">
    <source>
        <dbReference type="ARBA" id="ARBA00005533"/>
    </source>
</evidence>
<dbReference type="GO" id="GO:0036297">
    <property type="term" value="P:interstrand cross-link repair"/>
    <property type="evidence" value="ECO:0007669"/>
    <property type="project" value="InterPro"/>
</dbReference>
<protein>
    <recommendedName>
        <fullName evidence="5">phosphodiesterase I</fullName>
        <ecNumber evidence="5">3.1.4.1</ecNumber>
    </recommendedName>
</protein>
<proteinExistence type="inferred from homology"/>
<dbReference type="GO" id="GO:0003676">
    <property type="term" value="F:nucleic acid binding"/>
    <property type="evidence" value="ECO:0007669"/>
    <property type="project" value="InterPro"/>
</dbReference>
<dbReference type="OrthoDB" id="9803913at2"/>
<evidence type="ECO:0000256" key="8">
    <source>
        <dbReference type="ARBA" id="ARBA00022801"/>
    </source>
</evidence>
<evidence type="ECO:0000313" key="13">
    <source>
        <dbReference type="Proteomes" id="UP000242792"/>
    </source>
</evidence>
<organism evidence="12 13">
    <name type="scientific">Comamonas kerstersii</name>
    <dbReference type="NCBI Taxonomy" id="225992"/>
    <lineage>
        <taxon>Bacteria</taxon>
        <taxon>Pseudomonadati</taxon>
        <taxon>Pseudomonadota</taxon>
        <taxon>Betaproteobacteria</taxon>
        <taxon>Burkholderiales</taxon>
        <taxon>Comamonadaceae</taxon>
        <taxon>Comamonas</taxon>
    </lineage>
</organism>
<keyword evidence="6" id="KW-0540">Nuclease</keyword>
<dbReference type="InterPro" id="IPR011856">
    <property type="entry name" value="tRNA_endonuc-like_dom_sf"/>
</dbReference>
<dbReference type="GeneID" id="83039555"/>
<dbReference type="SMART" id="SM00990">
    <property type="entry name" value="VRR_NUC"/>
    <property type="match status" value="1"/>
</dbReference>
<accession>A0A1V0BEQ3</accession>
<dbReference type="Pfam" id="PF18081">
    <property type="entry name" value="FANC_SAP"/>
    <property type="match status" value="1"/>
</dbReference>
<dbReference type="RefSeq" id="WP_054065669.1">
    <property type="nucleotide sequence ID" value="NZ_CP020121.1"/>
</dbReference>
<evidence type="ECO:0000256" key="6">
    <source>
        <dbReference type="ARBA" id="ARBA00022722"/>
    </source>
</evidence>
<reference evidence="12 13" key="1">
    <citation type="submission" date="2017-03" db="EMBL/GenBank/DDBJ databases">
        <title>Rapid Whole Genome Sequencing of Comamonas kerstersii Causing Continuous ambulatory Peritoneal Dialysis-Associated Peritonitis.</title>
        <authorList>
            <person name="Zheng B."/>
        </authorList>
    </citation>
    <scope>NUCLEOTIDE SEQUENCE [LARGE SCALE GENOMIC DNA]</scope>
    <source>
        <strain evidence="12 13">8943</strain>
    </source>
</reference>
<evidence type="ECO:0000256" key="10">
    <source>
        <dbReference type="ARBA" id="ARBA00023211"/>
    </source>
</evidence>
<evidence type="ECO:0000259" key="11">
    <source>
        <dbReference type="SMART" id="SM00990"/>
    </source>
</evidence>
<keyword evidence="8" id="KW-0378">Hydrolase</keyword>
<feature type="domain" description="VRR-NUC" evidence="11">
    <location>
        <begin position="443"/>
        <end position="557"/>
    </location>
</feature>
<keyword evidence="7" id="KW-0479">Metal-binding</keyword>
<dbReference type="AlphaFoldDB" id="A0A1V0BEQ3"/>
<evidence type="ECO:0000256" key="3">
    <source>
        <dbReference type="ARBA" id="ARBA00001946"/>
    </source>
</evidence>
<evidence type="ECO:0000256" key="9">
    <source>
        <dbReference type="ARBA" id="ARBA00022842"/>
    </source>
</evidence>
<dbReference type="PANTHER" id="PTHR15749:SF4">
    <property type="entry name" value="FANCONI-ASSOCIATED NUCLEASE 1"/>
    <property type="match status" value="1"/>
</dbReference>
<dbReference type="GO" id="GO:0004528">
    <property type="term" value="F:phosphodiesterase I activity"/>
    <property type="evidence" value="ECO:0007669"/>
    <property type="project" value="UniProtKB-EC"/>
</dbReference>
<name>A0A1V0BEQ3_9BURK</name>
<comment type="catalytic activity">
    <reaction evidence="1">
        <text>Hydrolytically removes 5'-nucleotides successively from the 3'-hydroxy termini of 3'-hydroxy-terminated oligonucleotides.</text>
        <dbReference type="EC" id="3.1.4.1"/>
    </reaction>
</comment>
<dbReference type="InterPro" id="IPR040603">
    <property type="entry name" value="FAN1_SAP_bact"/>
</dbReference>
<evidence type="ECO:0000256" key="1">
    <source>
        <dbReference type="ARBA" id="ARBA00000983"/>
    </source>
</evidence>
<evidence type="ECO:0000256" key="2">
    <source>
        <dbReference type="ARBA" id="ARBA00001936"/>
    </source>
</evidence>
<dbReference type="InterPro" id="IPR049125">
    <property type="entry name" value="FAN1-like_WH"/>
</dbReference>
<sequence length="567" mass="64619">MSATAAAAAIAPHRFYYLHNFCQALDWIRQRYSDLLAAPEYAWLQQFHALPQPSQALLVRMLMRRGPWFRASKLQYDEIGDTAQAAAPLLALQWLQADADMDVATLFDLYTRAELQHILRAQALPAQQRKQDWLQTLQAQGLPARPYAQWHPEATETGWRLSDSTRTLCERFRLMFFGNLRQDWSEFVLADLGIFRYESVPLTPAARAFQCRENVDTYLAMQVCREALHAETVDAAALMEQLAQCASSNPWLERRRSRLLMQLGQACEKARDWQAAQAVYAQCRYPGARHRLVRVLELQGEHAPALALAQAALQTPESEEEQQKLQRMLPRLLRHTGTPAPRQRARAAVVEDSMRIDICLPLPATACSVEAALRNHWHADDAPVFYVENTLITALFGLLCWPAIFAPVQGAFFHPFQSAPADFSTPDFVQRRADVFAQCLAQLQDGRYRATIVQRFADKHGLQNPFVVWQVLDAEVLQLALDCIPATHLQRMFERLLADPRNHRTGLPDLIRFWPAEQRYAMVEVKAPGDKLQDNQIRWLQFFAQHGIPAQVCHVTWHTEAATALCA</sequence>
<dbReference type="PANTHER" id="PTHR15749">
    <property type="entry name" value="FANCONI-ASSOCIATED NUCLEASE 1"/>
    <property type="match status" value="1"/>
</dbReference>
<dbReference type="GO" id="GO:0046872">
    <property type="term" value="F:metal ion binding"/>
    <property type="evidence" value="ECO:0007669"/>
    <property type="project" value="UniProtKB-KW"/>
</dbReference>
<keyword evidence="10" id="KW-0464">Manganese</keyword>